<dbReference type="RefSeq" id="WP_054965040.1">
    <property type="nucleotide sequence ID" value="NZ_FMUN01000004.1"/>
</dbReference>
<accession>A0A0P9CX89</accession>
<evidence type="ECO:0000313" key="4">
    <source>
        <dbReference type="Proteomes" id="UP000183104"/>
    </source>
</evidence>
<evidence type="ECO:0000256" key="1">
    <source>
        <dbReference type="SAM" id="SignalP"/>
    </source>
</evidence>
<protein>
    <recommendedName>
        <fullName evidence="2">DUF4426 domain-containing protein</fullName>
    </recommendedName>
</protein>
<dbReference type="InterPro" id="IPR025218">
    <property type="entry name" value="DUF4426"/>
</dbReference>
<dbReference type="OrthoDB" id="7062037at2"/>
<gene>
    <name evidence="3" type="ORF">SAMN05661077_1696</name>
</gene>
<organism evidence="3 4">
    <name type="scientific">Thiohalorhabdus denitrificans</name>
    <dbReference type="NCBI Taxonomy" id="381306"/>
    <lineage>
        <taxon>Bacteria</taxon>
        <taxon>Pseudomonadati</taxon>
        <taxon>Pseudomonadota</taxon>
        <taxon>Gammaproteobacteria</taxon>
        <taxon>Thiohalorhabdales</taxon>
        <taxon>Thiohalorhabdaceae</taxon>
        <taxon>Thiohalorhabdus</taxon>
    </lineage>
</organism>
<dbReference type="STRING" id="381306.AN478_02485"/>
<dbReference type="EMBL" id="FMUN01000004">
    <property type="protein sequence ID" value="SCY28197.1"/>
    <property type="molecule type" value="Genomic_DNA"/>
</dbReference>
<dbReference type="Pfam" id="PF14467">
    <property type="entry name" value="DUF4426"/>
    <property type="match status" value="1"/>
</dbReference>
<proteinExistence type="predicted"/>
<keyword evidence="1" id="KW-0732">Signal</keyword>
<evidence type="ECO:0000313" key="3">
    <source>
        <dbReference type="EMBL" id="SCY28197.1"/>
    </source>
</evidence>
<keyword evidence="4" id="KW-1185">Reference proteome</keyword>
<dbReference type="AlphaFoldDB" id="A0A0P9CX89"/>
<dbReference type="Proteomes" id="UP000183104">
    <property type="component" value="Unassembled WGS sequence"/>
</dbReference>
<name>A0A0P9CX89_9GAMM</name>
<reference evidence="4" key="1">
    <citation type="submission" date="2016-10" db="EMBL/GenBank/DDBJ databases">
        <authorList>
            <person name="Varghese N."/>
        </authorList>
    </citation>
    <scope>NUCLEOTIDE SEQUENCE [LARGE SCALE GENOMIC DNA]</scope>
    <source>
        <strain evidence="4">HL 19</strain>
    </source>
</reference>
<sequence length="146" mass="16265">MRHVSLLLGLCLLLAVAPASVSAQKLFGDYVIHHGTMLTSNLTPQVAREYGITRSDHRGLVTVAVRKTGNGGEEKPVRAKVWAVAVNLSSQRRDLEMREVDEGEAIYYLSDFRINPPEKVRLEVHVQPEGSDEEHVFEVSRLFAAD</sequence>
<feature type="signal peptide" evidence="1">
    <location>
        <begin position="1"/>
        <end position="23"/>
    </location>
</feature>
<dbReference type="Gene3D" id="2.60.40.3340">
    <property type="entry name" value="Domain of unknown function DUF4426"/>
    <property type="match status" value="1"/>
</dbReference>
<feature type="domain" description="DUF4426" evidence="2">
    <location>
        <begin position="25"/>
        <end position="141"/>
    </location>
</feature>
<feature type="chain" id="PRO_5010433502" description="DUF4426 domain-containing protein" evidence="1">
    <location>
        <begin position="24"/>
        <end position="146"/>
    </location>
</feature>
<evidence type="ECO:0000259" key="2">
    <source>
        <dbReference type="Pfam" id="PF14467"/>
    </source>
</evidence>